<dbReference type="Proteomes" id="UP001464891">
    <property type="component" value="Unassembled WGS sequence"/>
</dbReference>
<reference evidence="2 3" key="1">
    <citation type="submission" date="2022-04" db="EMBL/GenBank/DDBJ databases">
        <title>Positive selection, recombination, and allopatry shape intraspecific diversity of widespread and dominant cyanobacteria.</title>
        <authorList>
            <person name="Wei J."/>
            <person name="Shu W."/>
            <person name="Hu C."/>
        </authorList>
    </citation>
    <scope>NUCLEOTIDE SEQUENCE [LARGE SCALE GENOMIC DNA]</scope>
    <source>
        <strain evidence="2 3">GB2-A4</strain>
    </source>
</reference>
<dbReference type="Gene3D" id="3.40.630.30">
    <property type="match status" value="1"/>
</dbReference>
<dbReference type="PANTHER" id="PTHR47443">
    <property type="entry name" value="ACYL-COA N-ACYLTRANSFERASES (NAT) SUPERFAMILY PROTEIN"/>
    <property type="match status" value="1"/>
</dbReference>
<accession>A0ABV0J4E7</accession>
<dbReference type="InterPro" id="IPR016181">
    <property type="entry name" value="Acyl_CoA_acyltransferase"/>
</dbReference>
<evidence type="ECO:0000259" key="1">
    <source>
        <dbReference type="PROSITE" id="PS51186"/>
    </source>
</evidence>
<dbReference type="RefSeq" id="WP_190434166.1">
    <property type="nucleotide sequence ID" value="NZ_JAMPKM010000002.1"/>
</dbReference>
<evidence type="ECO:0000313" key="2">
    <source>
        <dbReference type="EMBL" id="MEP0816655.1"/>
    </source>
</evidence>
<gene>
    <name evidence="2" type="ORF">NC998_06065</name>
</gene>
<name>A0ABV0J4E7_9CYAN</name>
<organism evidence="2 3">
    <name type="scientific">Trichocoleus desertorum GB2-A4</name>
    <dbReference type="NCBI Taxonomy" id="2933944"/>
    <lineage>
        <taxon>Bacteria</taxon>
        <taxon>Bacillati</taxon>
        <taxon>Cyanobacteriota</taxon>
        <taxon>Cyanophyceae</taxon>
        <taxon>Leptolyngbyales</taxon>
        <taxon>Trichocoleusaceae</taxon>
        <taxon>Trichocoleus</taxon>
    </lineage>
</organism>
<dbReference type="EMBL" id="JAMPKM010000002">
    <property type="protein sequence ID" value="MEP0816655.1"/>
    <property type="molecule type" value="Genomic_DNA"/>
</dbReference>
<sequence>MSDERTSSERLLDSANFSIRVAQLTDLGGLADVLADSFHPRSGLMHWLYPLLRLGIYEDLRNRLRSAVPDYVCLVAVQTSTEQDLSASAPSDALMGTVEMALRPAHLFQFHQTKYLYLSNLAVRSEYRRQGVAHHLLTACESIALSWGFQDIYLHVLENNHQARRLYLKTGYKLQQADPGWSAWLLRQPRRLFLHKRLTPMSAAQLT</sequence>
<dbReference type="PANTHER" id="PTHR47443:SF3">
    <property type="entry name" value="GCN5-RELATED N-ACETYLTRANSFERASE 4, CHLOROPLASTIC"/>
    <property type="match status" value="1"/>
</dbReference>
<comment type="caution">
    <text evidence="2">The sequence shown here is derived from an EMBL/GenBank/DDBJ whole genome shotgun (WGS) entry which is preliminary data.</text>
</comment>
<dbReference type="CDD" id="cd04301">
    <property type="entry name" value="NAT_SF"/>
    <property type="match status" value="1"/>
</dbReference>
<keyword evidence="3" id="KW-1185">Reference proteome</keyword>
<feature type="domain" description="N-acetyltransferase" evidence="1">
    <location>
        <begin position="17"/>
        <end position="191"/>
    </location>
</feature>
<proteinExistence type="predicted"/>
<protein>
    <submittedName>
        <fullName evidence="2">GNAT family N-acetyltransferase</fullName>
    </submittedName>
</protein>
<dbReference type="PROSITE" id="PS51186">
    <property type="entry name" value="GNAT"/>
    <property type="match status" value="1"/>
</dbReference>
<dbReference type="SUPFAM" id="SSF55729">
    <property type="entry name" value="Acyl-CoA N-acyltransferases (Nat)"/>
    <property type="match status" value="1"/>
</dbReference>
<evidence type="ECO:0000313" key="3">
    <source>
        <dbReference type="Proteomes" id="UP001464891"/>
    </source>
</evidence>
<dbReference type="InterPro" id="IPR000182">
    <property type="entry name" value="GNAT_dom"/>
</dbReference>
<dbReference type="Pfam" id="PF00583">
    <property type="entry name" value="Acetyltransf_1"/>
    <property type="match status" value="1"/>
</dbReference>